<accession>M2N256</accession>
<sequence length="115" mass="12356">MAPDVNSLPSSPRADRPQPPPPPAQTAQPPPSSLPTSTSASRRASQTMGPPAALATTTTTTIHGHQVHRSPVISSNEQLGIPLRHPRPLTAAELYLECEKEQEAVRRVVCVWVWG</sequence>
<evidence type="ECO:0000313" key="3">
    <source>
        <dbReference type="Proteomes" id="UP000011761"/>
    </source>
</evidence>
<dbReference type="EMBL" id="KB445561">
    <property type="protein sequence ID" value="EMC93064.1"/>
    <property type="molecule type" value="Genomic_DNA"/>
</dbReference>
<dbReference type="OrthoDB" id="3945577at2759"/>
<feature type="compositionally biased region" description="Pro residues" evidence="1">
    <location>
        <begin position="17"/>
        <end position="33"/>
    </location>
</feature>
<evidence type="ECO:0000256" key="1">
    <source>
        <dbReference type="SAM" id="MobiDB-lite"/>
    </source>
</evidence>
<dbReference type="eggNOG" id="ENOG502SQZA">
    <property type="taxonomic scope" value="Eukaryota"/>
</dbReference>
<evidence type="ECO:0000313" key="2">
    <source>
        <dbReference type="EMBL" id="EMC93064.1"/>
    </source>
</evidence>
<dbReference type="STRING" id="717646.M2N256"/>
<organism evidence="2 3">
    <name type="scientific">Baudoinia panamericana (strain UAMH 10762)</name>
    <name type="common">Angels' share fungus</name>
    <name type="synonym">Baudoinia compniacensis (strain UAMH 10762)</name>
    <dbReference type="NCBI Taxonomy" id="717646"/>
    <lineage>
        <taxon>Eukaryota</taxon>
        <taxon>Fungi</taxon>
        <taxon>Dikarya</taxon>
        <taxon>Ascomycota</taxon>
        <taxon>Pezizomycotina</taxon>
        <taxon>Dothideomycetes</taxon>
        <taxon>Dothideomycetidae</taxon>
        <taxon>Mycosphaerellales</taxon>
        <taxon>Teratosphaeriaceae</taxon>
        <taxon>Baudoinia</taxon>
    </lineage>
</organism>
<feature type="compositionally biased region" description="Low complexity" evidence="1">
    <location>
        <begin position="34"/>
        <end position="47"/>
    </location>
</feature>
<dbReference type="KEGG" id="bcom:BAUCODRAFT_37983"/>
<dbReference type="GeneID" id="19113403"/>
<gene>
    <name evidence="2" type="ORF">BAUCODRAFT_37983</name>
</gene>
<dbReference type="Proteomes" id="UP000011761">
    <property type="component" value="Unassembled WGS sequence"/>
</dbReference>
<protein>
    <submittedName>
        <fullName evidence="2">Uncharacterized protein</fullName>
    </submittedName>
</protein>
<dbReference type="RefSeq" id="XP_007679871.1">
    <property type="nucleotide sequence ID" value="XM_007681681.1"/>
</dbReference>
<dbReference type="HOGENOM" id="CLU_2004963_0_0_1"/>
<name>M2N256_BAUPA</name>
<reference evidence="2 3" key="1">
    <citation type="journal article" date="2012" name="PLoS Pathog.">
        <title>Diverse lifestyles and strategies of plant pathogenesis encoded in the genomes of eighteen Dothideomycetes fungi.</title>
        <authorList>
            <person name="Ohm R.A."/>
            <person name="Feau N."/>
            <person name="Henrissat B."/>
            <person name="Schoch C.L."/>
            <person name="Horwitz B.A."/>
            <person name="Barry K.W."/>
            <person name="Condon B.J."/>
            <person name="Copeland A.C."/>
            <person name="Dhillon B."/>
            <person name="Glaser F."/>
            <person name="Hesse C.N."/>
            <person name="Kosti I."/>
            <person name="LaButti K."/>
            <person name="Lindquist E.A."/>
            <person name="Lucas S."/>
            <person name="Salamov A.A."/>
            <person name="Bradshaw R.E."/>
            <person name="Ciuffetti L."/>
            <person name="Hamelin R.C."/>
            <person name="Kema G.H.J."/>
            <person name="Lawrence C."/>
            <person name="Scott J.A."/>
            <person name="Spatafora J.W."/>
            <person name="Turgeon B.G."/>
            <person name="de Wit P.J.G.M."/>
            <person name="Zhong S."/>
            <person name="Goodwin S.B."/>
            <person name="Grigoriev I.V."/>
        </authorList>
    </citation>
    <scope>NUCLEOTIDE SEQUENCE [LARGE SCALE GENOMIC DNA]</scope>
    <source>
        <strain evidence="2 3">UAMH 10762</strain>
    </source>
</reference>
<feature type="region of interest" description="Disordered" evidence="1">
    <location>
        <begin position="1"/>
        <end position="79"/>
    </location>
</feature>
<keyword evidence="3" id="KW-1185">Reference proteome</keyword>
<proteinExistence type="predicted"/>
<dbReference type="AlphaFoldDB" id="M2N256"/>